<name>A0A1D8KTP3_9CAUD</name>
<dbReference type="GeneID" id="30308141"/>
<evidence type="ECO:0000313" key="1">
    <source>
        <dbReference type="EMBL" id="AOV62011.1"/>
    </source>
</evidence>
<reference evidence="1 2" key="1">
    <citation type="journal article" date="2016" name="Virology">
        <title>The genomic content and context of auxiliary metabolic genes in marine cyanomyoviruses.</title>
        <authorList>
            <person name="Crummett L.T."/>
            <person name="Puxty R.J."/>
            <person name="Weihe C."/>
            <person name="Marston M.F."/>
            <person name="Martiny J.B."/>
        </authorList>
    </citation>
    <scope>NUCLEOTIDE SEQUENCE [LARGE SCALE GENOMIC DNA]</scope>
    <source>
        <strain evidence="1">0910CC49</strain>
    </source>
</reference>
<protein>
    <submittedName>
        <fullName evidence="1">Uncharacterized protein</fullName>
    </submittedName>
</protein>
<evidence type="ECO:0000313" key="2">
    <source>
        <dbReference type="Proteomes" id="UP000203902"/>
    </source>
</evidence>
<accession>A0A1D8KTP3</accession>
<organism evidence="1 2">
    <name type="scientific">Synechococcus phage S-CAM7</name>
    <dbReference type="NCBI Taxonomy" id="1883368"/>
    <lineage>
        <taxon>Viruses</taxon>
        <taxon>Duplodnaviria</taxon>
        <taxon>Heunggongvirae</taxon>
        <taxon>Uroviricota</taxon>
        <taxon>Caudoviricetes</taxon>
        <taxon>Pantevenvirales</taxon>
        <taxon>Kyanoviridae</taxon>
        <taxon>Mazuvirus</taxon>
        <taxon>Mazuvirus scam7</taxon>
    </lineage>
</organism>
<dbReference type="EMBL" id="KU686212">
    <property type="protein sequence ID" value="AOV62011.1"/>
    <property type="molecule type" value="Genomic_DNA"/>
</dbReference>
<dbReference type="RefSeq" id="YP_009323020.1">
    <property type="nucleotide sequence ID" value="NC_031927.1"/>
</dbReference>
<dbReference type="Proteomes" id="UP000203902">
    <property type="component" value="Segment"/>
</dbReference>
<proteinExistence type="predicted"/>
<dbReference type="KEGG" id="vg:30308141"/>
<sequence>MCLSTQQYAINLKDTSYCLKDCYNISIGGKQCPHVNPPYGGKTLWSSSQTDEPLIHYFLLLWQ</sequence>
<keyword evidence="2" id="KW-1185">Reference proteome</keyword>
<gene>
    <name evidence="1" type="ORF">C490910_087</name>
</gene>